<keyword evidence="3" id="KW-1185">Reference proteome</keyword>
<sequence length="114" mass="13073">MLIGLFLLAIIFTSLSYFLGDRTLFQQIHWVHPLIIGTSVGSAGALAEKLHAPMWLIIVLPFLIGMGLLLSFLDWNVFEFLCTYILTLFYYTILHIILSKFTNFHSLIPAWKLN</sequence>
<dbReference type="Proteomes" id="UP000481030">
    <property type="component" value="Unassembled WGS sequence"/>
</dbReference>
<keyword evidence="1" id="KW-0472">Membrane</keyword>
<evidence type="ECO:0000256" key="1">
    <source>
        <dbReference type="SAM" id="Phobius"/>
    </source>
</evidence>
<name>A0A6L3V2U5_9BACI</name>
<evidence type="ECO:0000313" key="2">
    <source>
        <dbReference type="EMBL" id="KAB2331113.1"/>
    </source>
</evidence>
<reference evidence="2 3" key="1">
    <citation type="journal article" date="2016" name="Antonie Van Leeuwenhoek">
        <title>Bacillus depressus sp. nov., isolated from soil of a sunflower field.</title>
        <authorList>
            <person name="Wei X."/>
            <person name="Xin D."/>
            <person name="Xin Y."/>
            <person name="Zhang H."/>
            <person name="Wang T."/>
            <person name="Zhang J."/>
        </authorList>
    </citation>
    <scope>NUCLEOTIDE SEQUENCE [LARGE SCALE GENOMIC DNA]</scope>
    <source>
        <strain evidence="2 3">BZ1</strain>
    </source>
</reference>
<protein>
    <submittedName>
        <fullName evidence="2">Uncharacterized protein</fullName>
    </submittedName>
</protein>
<feature type="transmembrane region" description="Helical" evidence="1">
    <location>
        <begin position="78"/>
        <end position="98"/>
    </location>
</feature>
<keyword evidence="1" id="KW-1133">Transmembrane helix</keyword>
<dbReference type="OrthoDB" id="2644512at2"/>
<accession>A0A6L3V2U5</accession>
<dbReference type="RefSeq" id="WP_151536309.1">
    <property type="nucleotide sequence ID" value="NZ_WBOS01000012.1"/>
</dbReference>
<dbReference type="AlphaFoldDB" id="A0A6L3V2U5"/>
<feature type="transmembrane region" description="Helical" evidence="1">
    <location>
        <begin position="54"/>
        <end position="72"/>
    </location>
</feature>
<gene>
    <name evidence="2" type="ORF">F7731_18705</name>
</gene>
<dbReference type="EMBL" id="WBOS01000012">
    <property type="protein sequence ID" value="KAB2331113.1"/>
    <property type="molecule type" value="Genomic_DNA"/>
</dbReference>
<evidence type="ECO:0000313" key="3">
    <source>
        <dbReference type="Proteomes" id="UP000481030"/>
    </source>
</evidence>
<comment type="caution">
    <text evidence="2">The sequence shown here is derived from an EMBL/GenBank/DDBJ whole genome shotgun (WGS) entry which is preliminary data.</text>
</comment>
<organism evidence="2 3">
    <name type="scientific">Cytobacillus depressus</name>
    <dbReference type="NCBI Taxonomy" id="1602942"/>
    <lineage>
        <taxon>Bacteria</taxon>
        <taxon>Bacillati</taxon>
        <taxon>Bacillota</taxon>
        <taxon>Bacilli</taxon>
        <taxon>Bacillales</taxon>
        <taxon>Bacillaceae</taxon>
        <taxon>Cytobacillus</taxon>
    </lineage>
</organism>
<keyword evidence="1" id="KW-0812">Transmembrane</keyword>
<proteinExistence type="predicted"/>